<dbReference type="EMBL" id="LAZR01037951">
    <property type="protein sequence ID" value="KKL20817.1"/>
    <property type="molecule type" value="Genomic_DNA"/>
</dbReference>
<comment type="caution">
    <text evidence="1">The sequence shown here is derived from an EMBL/GenBank/DDBJ whole genome shotgun (WGS) entry which is preliminary data.</text>
</comment>
<reference evidence="1" key="1">
    <citation type="journal article" date="2015" name="Nature">
        <title>Complex archaea that bridge the gap between prokaryotes and eukaryotes.</title>
        <authorList>
            <person name="Spang A."/>
            <person name="Saw J.H."/>
            <person name="Jorgensen S.L."/>
            <person name="Zaremba-Niedzwiedzka K."/>
            <person name="Martijn J."/>
            <person name="Lind A.E."/>
            <person name="van Eijk R."/>
            <person name="Schleper C."/>
            <person name="Guy L."/>
            <person name="Ettema T.J."/>
        </authorList>
    </citation>
    <scope>NUCLEOTIDE SEQUENCE</scope>
</reference>
<sequence length="87" mass="9251">MSNTASVINELSPVPGQFNVVRQAISILKPVEQDITHQMVAADAEAADYRLLLAADCAKNGCAHLLRGFINQGVGRGIGLGGYIEDR</sequence>
<gene>
    <name evidence="1" type="ORF">LCGC14_2451650</name>
</gene>
<organism evidence="1">
    <name type="scientific">marine sediment metagenome</name>
    <dbReference type="NCBI Taxonomy" id="412755"/>
    <lineage>
        <taxon>unclassified sequences</taxon>
        <taxon>metagenomes</taxon>
        <taxon>ecological metagenomes</taxon>
    </lineage>
</organism>
<protein>
    <submittedName>
        <fullName evidence="1">Uncharacterized protein</fullName>
    </submittedName>
</protein>
<dbReference type="AlphaFoldDB" id="A0A0F9C3H6"/>
<evidence type="ECO:0000313" key="1">
    <source>
        <dbReference type="EMBL" id="KKL20817.1"/>
    </source>
</evidence>
<name>A0A0F9C3H6_9ZZZZ</name>
<accession>A0A0F9C3H6</accession>
<proteinExistence type="predicted"/>